<name>W3VJT1_MOEAP</name>
<accession>W3VJT1</accession>
<gene>
    <name evidence="3" type="ORF">PaG_05013</name>
</gene>
<dbReference type="AlphaFoldDB" id="W3VJT1"/>
<dbReference type="Pfam" id="PF02036">
    <property type="entry name" value="SCP2"/>
    <property type="match status" value="1"/>
</dbReference>
<feature type="region of interest" description="Disordered" evidence="1">
    <location>
        <begin position="358"/>
        <end position="402"/>
    </location>
</feature>
<dbReference type="EMBL" id="AWNI01000022">
    <property type="protein sequence ID" value="ETS61072.1"/>
    <property type="molecule type" value="Genomic_DNA"/>
</dbReference>
<protein>
    <recommendedName>
        <fullName evidence="2">SCP2 domain-containing protein</fullName>
    </recommendedName>
</protein>
<sequence>MQARTERDEAERAKGLGKIQAVLDRVSAGMKCARIRSLSFSSAPGHCAQELQGADALPSARLRHGQPAEVHDSPVDPGPPAGGQAPERARASGFEPGRACSSLLMRATQQPLDPEDSVDGRAIFFFLARADAPFSPSMKMRSSFSFRPARLSDAAPVFPPPRPSSPPSGHPWPYHANTMSSSTKPDERMKAEADQALHTQEDLDCPGFESSRVFALSAQLLANPPEGFPSRKRLLRSLQSIYLFVIQPSSAIDPSNPRTKPVDGKVSTSGGALRPAMWYADMKNKGVIGRGQPPKTVLGRKRKADVVIECRDRDFMELATGKVQAQRLYNEGRIKIRGDLDRALKISSLISHERSKIYGTSPASASVEQKVAAVDHEREGHASRNDDYGAGSPAPVPDRARL</sequence>
<dbReference type="SUPFAM" id="SSF55718">
    <property type="entry name" value="SCP-like"/>
    <property type="match status" value="1"/>
</dbReference>
<dbReference type="HOGENOM" id="CLU_685358_0_0_1"/>
<feature type="region of interest" description="Disordered" evidence="1">
    <location>
        <begin position="160"/>
        <end position="188"/>
    </location>
</feature>
<organism evidence="3 4">
    <name type="scientific">Moesziomyces aphidis</name>
    <name type="common">Pseudozyma aphidis</name>
    <dbReference type="NCBI Taxonomy" id="84754"/>
    <lineage>
        <taxon>Eukaryota</taxon>
        <taxon>Fungi</taxon>
        <taxon>Dikarya</taxon>
        <taxon>Basidiomycota</taxon>
        <taxon>Ustilaginomycotina</taxon>
        <taxon>Ustilaginomycetes</taxon>
        <taxon>Ustilaginales</taxon>
        <taxon>Ustilaginaceae</taxon>
        <taxon>Moesziomyces</taxon>
    </lineage>
</organism>
<dbReference type="GO" id="GO:0005829">
    <property type="term" value="C:cytosol"/>
    <property type="evidence" value="ECO:0007669"/>
    <property type="project" value="TreeGrafter"/>
</dbReference>
<dbReference type="PANTHER" id="PTHR10094:SF25">
    <property type="entry name" value="SCP2 STEROL-BINDING DOMAIN-CONTAINING PROTEIN 1"/>
    <property type="match status" value="1"/>
</dbReference>
<feature type="region of interest" description="Disordered" evidence="1">
    <location>
        <begin position="51"/>
        <end position="94"/>
    </location>
</feature>
<dbReference type="Gene3D" id="3.30.1050.10">
    <property type="entry name" value="SCP2 sterol-binding domain"/>
    <property type="match status" value="1"/>
</dbReference>
<evidence type="ECO:0000259" key="2">
    <source>
        <dbReference type="Pfam" id="PF02036"/>
    </source>
</evidence>
<dbReference type="PANTHER" id="PTHR10094">
    <property type="entry name" value="STEROL CARRIER PROTEIN 2 SCP-2 FAMILY PROTEIN"/>
    <property type="match status" value="1"/>
</dbReference>
<dbReference type="OrthoDB" id="10265837at2759"/>
<feature type="domain" description="SCP2" evidence="2">
    <location>
        <begin position="278"/>
        <end position="350"/>
    </location>
</feature>
<evidence type="ECO:0000313" key="3">
    <source>
        <dbReference type="EMBL" id="ETS61072.1"/>
    </source>
</evidence>
<dbReference type="FunFam" id="3.30.1050.10:FF:000017">
    <property type="entry name" value="Potential peroxisomal lipid carrier"/>
    <property type="match status" value="1"/>
</dbReference>
<dbReference type="InterPro" id="IPR003033">
    <property type="entry name" value="SCP2_sterol-bd_dom"/>
</dbReference>
<dbReference type="InterPro" id="IPR036527">
    <property type="entry name" value="SCP2_sterol-bd_dom_sf"/>
</dbReference>
<evidence type="ECO:0000256" key="1">
    <source>
        <dbReference type="SAM" id="MobiDB-lite"/>
    </source>
</evidence>
<reference evidence="3 4" key="1">
    <citation type="journal article" date="2014" name="Genome Announc.">
        <title>Genome sequence of the basidiomycetous fungus Pseudozyma aphidis DSM70725, an efficient producer of biosurfactant mannosylerythritol lipids.</title>
        <authorList>
            <person name="Lorenz S."/>
            <person name="Guenther M."/>
            <person name="Grumaz C."/>
            <person name="Rupp S."/>
            <person name="Zibek S."/>
            <person name="Sohn K."/>
        </authorList>
    </citation>
    <scope>NUCLEOTIDE SEQUENCE [LARGE SCALE GENOMIC DNA]</scope>
    <source>
        <strain evidence="4">ATCC 32657 / CBS 517.83 / DSM 70725 / JCM 10318 / NBRC 10182 / NRRL Y-7954 / St-0401</strain>
    </source>
</reference>
<comment type="caution">
    <text evidence="3">The sequence shown here is derived from an EMBL/GenBank/DDBJ whole genome shotgun (WGS) entry which is preliminary data.</text>
</comment>
<feature type="compositionally biased region" description="Basic and acidic residues" evidence="1">
    <location>
        <begin position="373"/>
        <end position="387"/>
    </location>
</feature>
<keyword evidence="4" id="KW-1185">Reference proteome</keyword>
<evidence type="ECO:0000313" key="4">
    <source>
        <dbReference type="Proteomes" id="UP000019462"/>
    </source>
</evidence>
<proteinExistence type="predicted"/>
<feature type="compositionally biased region" description="Pro residues" evidence="1">
    <location>
        <begin position="160"/>
        <end position="170"/>
    </location>
</feature>
<dbReference type="Proteomes" id="UP000019462">
    <property type="component" value="Unassembled WGS sequence"/>
</dbReference>